<evidence type="ECO:0008006" key="3">
    <source>
        <dbReference type="Google" id="ProtNLM"/>
    </source>
</evidence>
<dbReference type="STRING" id="869213.GCA_000517085_04515"/>
<evidence type="ECO:0000313" key="1">
    <source>
        <dbReference type="EMBL" id="GAF01509.1"/>
    </source>
</evidence>
<accession>W7YFY6</accession>
<evidence type="ECO:0000313" key="2">
    <source>
        <dbReference type="Proteomes" id="UP000019402"/>
    </source>
</evidence>
<protein>
    <recommendedName>
        <fullName evidence="3">DUF4837 domain-containing protein</fullName>
    </recommendedName>
</protein>
<sequence>MIADFANEEFPCIPQPEATFKLSNIKPNDFEGHFKAYRNIIIIRQKKIKNTNIRYKKNVWATHQQLIEIDIPNIASFSTAFEEHRTRIFNFLYEGDIKTMQLANQKGADQKLSHYIHKKYGINMALPKGFKLMKDTADFCWFTFDRLATSTHIVIQSFNIKNLSSINNEYLVYLRDSIGKAFIPGPSELSYMQTEKRLPVMAKNKQINNMNITEIRGLWKVEGFFMGGPFVNYFIRDKAHDRLLMIDGFIYAPQKQNKAHYVRQMESILRSVKI</sequence>
<gene>
    <name evidence="1" type="ORF">JCM21142_117</name>
</gene>
<proteinExistence type="predicted"/>
<dbReference type="Pfam" id="PF16125">
    <property type="entry name" value="DUF4837"/>
    <property type="match status" value="1"/>
</dbReference>
<dbReference type="eggNOG" id="COG0322">
    <property type="taxonomic scope" value="Bacteria"/>
</dbReference>
<keyword evidence="2" id="KW-1185">Reference proteome</keyword>
<comment type="caution">
    <text evidence="1">The sequence shown here is derived from an EMBL/GenBank/DDBJ whole genome shotgun (WGS) entry which is preliminary data.</text>
</comment>
<reference evidence="1 2" key="1">
    <citation type="journal article" date="2014" name="Genome Announc.">
        <title>Draft Genome Sequence of Cytophaga fermentans JCM 21142T, a Facultative Anaerobe Isolated from Marine Mud.</title>
        <authorList>
            <person name="Starns D."/>
            <person name="Oshima K."/>
            <person name="Suda W."/>
            <person name="Iino T."/>
            <person name="Yuki M."/>
            <person name="Inoue J."/>
            <person name="Kitamura K."/>
            <person name="Iida T."/>
            <person name="Darby A."/>
            <person name="Hattori M."/>
            <person name="Ohkuma M."/>
        </authorList>
    </citation>
    <scope>NUCLEOTIDE SEQUENCE [LARGE SCALE GENOMIC DNA]</scope>
    <source>
        <strain evidence="1 2">JCM 21142</strain>
    </source>
</reference>
<dbReference type="AlphaFoldDB" id="W7YFY6"/>
<dbReference type="Proteomes" id="UP000019402">
    <property type="component" value="Unassembled WGS sequence"/>
</dbReference>
<dbReference type="EMBL" id="BAMD01000001">
    <property type="protein sequence ID" value="GAF01509.1"/>
    <property type="molecule type" value="Genomic_DNA"/>
</dbReference>
<name>W7YFY6_9BACT</name>
<dbReference type="InterPro" id="IPR032286">
    <property type="entry name" value="DUF4837"/>
</dbReference>
<organism evidence="1 2">
    <name type="scientific">Saccharicrinis fermentans DSM 9555 = JCM 21142</name>
    <dbReference type="NCBI Taxonomy" id="869213"/>
    <lineage>
        <taxon>Bacteria</taxon>
        <taxon>Pseudomonadati</taxon>
        <taxon>Bacteroidota</taxon>
        <taxon>Bacteroidia</taxon>
        <taxon>Marinilabiliales</taxon>
        <taxon>Marinilabiliaceae</taxon>
        <taxon>Saccharicrinis</taxon>
    </lineage>
</organism>